<evidence type="ECO:0000313" key="2">
    <source>
        <dbReference type="EMBL" id="MCJ2381313.1"/>
    </source>
</evidence>
<accession>A0ABT0C2S3</accession>
<dbReference type="RefSeq" id="WP_243325627.1">
    <property type="nucleotide sequence ID" value="NZ_JAKZMM010000030.1"/>
</dbReference>
<comment type="caution">
    <text evidence="2">The sequence shown here is derived from an EMBL/GenBank/DDBJ whole genome shotgun (WGS) entry which is preliminary data.</text>
</comment>
<feature type="signal peptide" evidence="1">
    <location>
        <begin position="1"/>
        <end position="20"/>
    </location>
</feature>
<dbReference type="Proteomes" id="UP001165444">
    <property type="component" value="Unassembled WGS sequence"/>
</dbReference>
<sequence length="691" mass="73791">MKKIFTLFMMLLLLPCVMSAVENAIYVGGEELIGTDSSPVYAKTVNGAVITDGASENDYHVKWNGSVLTLNGVNIQGNDHEDAAIFYENGDLDIELVGENTVIGVDKNKSGMVFSYGIRTTAGNIKIRGTGSLQVKGGNVEAQYGNAYSYGINASGSIEVSAGSVISEGGSSSFVSTGIYAIENVQISGGVIRAIGADALTQSYGIWTSNGGVSISGGEVTAMSGNVENIESKSYGILTSDGGVSISGGEVTAMSGKGTGSNSMTAGIYAIGNVQILGGVIRAIGANAHTQSYGILTSNGGVSISGGEVTAMSGNVESTKSDSESSGVRAKTNISIVPQDGKVIAVKVGESEENVAEISGSPFSEETELTEINDKCFYSKENDHLHRYGDPTYEWSEDNTACTAKRVCQHDSEHSQTATATVTSKQTKAPACTEKGEMTYTATFSVDVDWAEKQTKTEDIPATGHGETEIQNAKEVTCTVDGYTGDEVCTVCGEVVTAGEIIPATGHHYVNGYCTECGHRDPDYRPDPISYYNIYVEDVCDGVEVSTSKQVVREGGSITVYVEKDTANYTFDNFKVYYKRSYYGGWEELKEGTQPGEYPINNIWTHIYLKAEGAEEKEDPTGIEQIEGVKVYTKDGSLYVQTPQREQVIIVSMSGAVVKNEEQIGLKQYHGLQPGIYIVRVGQTTYKLRLH</sequence>
<reference evidence="2 3" key="1">
    <citation type="submission" date="2022-03" db="EMBL/GenBank/DDBJ databases">
        <title>Parabacteroides sp. nov. isolated from swine feces.</title>
        <authorList>
            <person name="Bak J.E."/>
        </authorList>
    </citation>
    <scope>NUCLEOTIDE SEQUENCE [LARGE SCALE GENOMIC DNA]</scope>
    <source>
        <strain evidence="2 3">AGMB00274</strain>
    </source>
</reference>
<evidence type="ECO:0000313" key="3">
    <source>
        <dbReference type="Proteomes" id="UP001165444"/>
    </source>
</evidence>
<feature type="chain" id="PRO_5047528853" evidence="1">
    <location>
        <begin position="21"/>
        <end position="691"/>
    </location>
</feature>
<proteinExistence type="predicted"/>
<evidence type="ECO:0000256" key="1">
    <source>
        <dbReference type="SAM" id="SignalP"/>
    </source>
</evidence>
<dbReference type="EMBL" id="JAKZMM010000030">
    <property type="protein sequence ID" value="MCJ2381313.1"/>
    <property type="molecule type" value="Genomic_DNA"/>
</dbReference>
<organism evidence="2 3">
    <name type="scientific">Parabacteroides faecalis</name>
    <dbReference type="NCBI Taxonomy" id="2924040"/>
    <lineage>
        <taxon>Bacteria</taxon>
        <taxon>Pseudomonadati</taxon>
        <taxon>Bacteroidota</taxon>
        <taxon>Bacteroidia</taxon>
        <taxon>Bacteroidales</taxon>
        <taxon>Tannerellaceae</taxon>
        <taxon>Parabacteroides</taxon>
    </lineage>
</organism>
<name>A0ABT0C2S3_9BACT</name>
<keyword evidence="1" id="KW-0732">Signal</keyword>
<keyword evidence="3" id="KW-1185">Reference proteome</keyword>
<protein>
    <submittedName>
        <fullName evidence="2">Carbohydrate-binding domain-containing protein</fullName>
    </submittedName>
</protein>
<gene>
    <name evidence="2" type="ORF">MUN53_11945</name>
</gene>